<dbReference type="EMBL" id="FNVT01000010">
    <property type="protein sequence ID" value="SEG97359.1"/>
    <property type="molecule type" value="Genomic_DNA"/>
</dbReference>
<sequence length="83" mass="8983">MGHALKDKFLKDAGFKKLYQREYATLYTKLLAGGTATGLLDQAVRAYNRNEGADTAKTTEEAATLRTTLKTRTEALKSVTGGA</sequence>
<accession>A0A1H6EKM8</accession>
<organism evidence="1 2">
    <name type="scientific">Nonomuraea solani</name>
    <dbReference type="NCBI Taxonomy" id="1144553"/>
    <lineage>
        <taxon>Bacteria</taxon>
        <taxon>Bacillati</taxon>
        <taxon>Actinomycetota</taxon>
        <taxon>Actinomycetes</taxon>
        <taxon>Streptosporangiales</taxon>
        <taxon>Streptosporangiaceae</taxon>
        <taxon>Nonomuraea</taxon>
    </lineage>
</organism>
<evidence type="ECO:0000313" key="1">
    <source>
        <dbReference type="EMBL" id="SEG97359.1"/>
    </source>
</evidence>
<gene>
    <name evidence="1" type="ORF">SAMN05444920_110330</name>
</gene>
<reference evidence="1 2" key="1">
    <citation type="submission" date="2016-10" db="EMBL/GenBank/DDBJ databases">
        <authorList>
            <person name="de Groot N.N."/>
        </authorList>
    </citation>
    <scope>NUCLEOTIDE SEQUENCE [LARGE SCALE GENOMIC DNA]</scope>
    <source>
        <strain evidence="1 2">CGMCC 4.7037</strain>
    </source>
</reference>
<evidence type="ECO:0000313" key="2">
    <source>
        <dbReference type="Proteomes" id="UP000236732"/>
    </source>
</evidence>
<proteinExistence type="predicted"/>
<name>A0A1H6EKM8_9ACTN</name>
<keyword evidence="2" id="KW-1185">Reference proteome</keyword>
<protein>
    <submittedName>
        <fullName evidence="1">Uncharacterized protein</fullName>
    </submittedName>
</protein>
<dbReference type="RefSeq" id="WP_235030530.1">
    <property type="nucleotide sequence ID" value="NZ_FNVT01000010.1"/>
</dbReference>
<dbReference type="AlphaFoldDB" id="A0A1H6EKM8"/>
<dbReference type="Proteomes" id="UP000236732">
    <property type="component" value="Unassembled WGS sequence"/>
</dbReference>